<evidence type="ECO:0000313" key="5">
    <source>
        <dbReference type="EMBL" id="KAK9119497.1"/>
    </source>
</evidence>
<dbReference type="SUPFAM" id="SSF52833">
    <property type="entry name" value="Thioredoxin-like"/>
    <property type="match status" value="1"/>
</dbReference>
<comment type="similarity">
    <text evidence="3">Belongs to the GST superfamily.</text>
</comment>
<dbReference type="AlphaFoldDB" id="A0AAP0NTP4"/>
<proteinExistence type="inferred from homology"/>
<evidence type="ECO:0000259" key="4">
    <source>
        <dbReference type="PROSITE" id="PS50405"/>
    </source>
</evidence>
<dbReference type="Pfam" id="PF13410">
    <property type="entry name" value="GST_C_2"/>
    <property type="match status" value="1"/>
</dbReference>
<dbReference type="SUPFAM" id="SSF47616">
    <property type="entry name" value="GST C-terminal domain-like"/>
    <property type="match status" value="1"/>
</dbReference>
<comment type="subcellular location">
    <subcellularLocation>
        <location evidence="3">Cytoplasm</location>
        <location evidence="3">Cytosol</location>
    </subcellularLocation>
</comment>
<evidence type="ECO:0000256" key="2">
    <source>
        <dbReference type="ARBA" id="ARBA00047960"/>
    </source>
</evidence>
<dbReference type="InterPro" id="IPR010987">
    <property type="entry name" value="Glutathione-S-Trfase_C-like"/>
</dbReference>
<evidence type="ECO:0000313" key="6">
    <source>
        <dbReference type="Proteomes" id="UP001419268"/>
    </source>
</evidence>
<sequence length="176" mass="19824">MAASDEVKIIGLWPSPFVMRPRIALNLKSVAHHNFEEIIGNKSDVLLKSNPVYKKIFPSLSKIAKSWGRDEEALEQAKTAMELMEKAFRDCSKGNEFFNGDQIGYLDIAFGSNVGWIRTLETMHGFTLINDEKTPGLAGWAERFWAHEAVKDVNPSVEKLIEFSHEVFTKPPPSTT</sequence>
<protein>
    <recommendedName>
        <fullName evidence="3">Glutathione S-transferase</fullName>
        <ecNumber evidence="3">2.5.1.18</ecNumber>
    </recommendedName>
</protein>
<dbReference type="GO" id="GO:0004364">
    <property type="term" value="F:glutathione transferase activity"/>
    <property type="evidence" value="ECO:0007669"/>
    <property type="project" value="UniProtKB-UniRule"/>
</dbReference>
<comment type="function">
    <text evidence="3">Is involved in the conjugation of reduced glutathione to a wide number of exogenous and endogenous hydrophobic electrophiles.</text>
</comment>
<dbReference type="InterPro" id="IPR045074">
    <property type="entry name" value="GST_C_Tau"/>
</dbReference>
<name>A0AAP0NTP4_9MAGN</name>
<dbReference type="Gene3D" id="1.20.1050.10">
    <property type="match status" value="1"/>
</dbReference>
<dbReference type="FunFam" id="1.20.1050.10:FF:000016">
    <property type="entry name" value="Glutathione S-transferase U9"/>
    <property type="match status" value="1"/>
</dbReference>
<accession>A0AAP0NTP4</accession>
<dbReference type="PROSITE" id="PS50405">
    <property type="entry name" value="GST_CTER"/>
    <property type="match status" value="1"/>
</dbReference>
<keyword evidence="1 3" id="KW-0808">Transferase</keyword>
<feature type="domain" description="GST C-terminal" evidence="4">
    <location>
        <begin position="28"/>
        <end position="173"/>
    </location>
</feature>
<organism evidence="5 6">
    <name type="scientific">Stephania cephalantha</name>
    <dbReference type="NCBI Taxonomy" id="152367"/>
    <lineage>
        <taxon>Eukaryota</taxon>
        <taxon>Viridiplantae</taxon>
        <taxon>Streptophyta</taxon>
        <taxon>Embryophyta</taxon>
        <taxon>Tracheophyta</taxon>
        <taxon>Spermatophyta</taxon>
        <taxon>Magnoliopsida</taxon>
        <taxon>Ranunculales</taxon>
        <taxon>Menispermaceae</taxon>
        <taxon>Menispermoideae</taxon>
        <taxon>Cissampelideae</taxon>
        <taxon>Stephania</taxon>
    </lineage>
</organism>
<comment type="catalytic activity">
    <reaction evidence="2 3">
        <text>RX + glutathione = an S-substituted glutathione + a halide anion + H(+)</text>
        <dbReference type="Rhea" id="RHEA:16437"/>
        <dbReference type="ChEBI" id="CHEBI:15378"/>
        <dbReference type="ChEBI" id="CHEBI:16042"/>
        <dbReference type="ChEBI" id="CHEBI:17792"/>
        <dbReference type="ChEBI" id="CHEBI:57925"/>
        <dbReference type="ChEBI" id="CHEBI:90779"/>
        <dbReference type="EC" id="2.5.1.18"/>
    </reaction>
</comment>
<dbReference type="CDD" id="cd03185">
    <property type="entry name" value="GST_C_Tau"/>
    <property type="match status" value="1"/>
</dbReference>
<dbReference type="InterPro" id="IPR045073">
    <property type="entry name" value="Omega/Tau-like"/>
</dbReference>
<dbReference type="PANTHER" id="PTHR11260">
    <property type="entry name" value="GLUTATHIONE S-TRANSFERASE, GST, SUPERFAMILY, GST DOMAIN CONTAINING"/>
    <property type="match status" value="1"/>
</dbReference>
<evidence type="ECO:0000256" key="1">
    <source>
        <dbReference type="ARBA" id="ARBA00022679"/>
    </source>
</evidence>
<gene>
    <name evidence="5" type="ORF">Scep_017590</name>
</gene>
<dbReference type="EC" id="2.5.1.18" evidence="3"/>
<dbReference type="GO" id="GO:0006749">
    <property type="term" value="P:glutathione metabolic process"/>
    <property type="evidence" value="ECO:0007669"/>
    <property type="project" value="InterPro"/>
</dbReference>
<dbReference type="InterPro" id="IPR036282">
    <property type="entry name" value="Glutathione-S-Trfase_C_sf"/>
</dbReference>
<dbReference type="GO" id="GO:0009407">
    <property type="term" value="P:toxin catabolic process"/>
    <property type="evidence" value="ECO:0007669"/>
    <property type="project" value="UniProtKB-ARBA"/>
</dbReference>
<dbReference type="InterPro" id="IPR036249">
    <property type="entry name" value="Thioredoxin-like_sf"/>
</dbReference>
<dbReference type="Proteomes" id="UP001419268">
    <property type="component" value="Unassembled WGS sequence"/>
</dbReference>
<reference evidence="5 6" key="1">
    <citation type="submission" date="2024-01" db="EMBL/GenBank/DDBJ databases">
        <title>Genome assemblies of Stephania.</title>
        <authorList>
            <person name="Yang L."/>
        </authorList>
    </citation>
    <scope>NUCLEOTIDE SEQUENCE [LARGE SCALE GENOMIC DNA]</scope>
    <source>
        <strain evidence="5">JXDWG</strain>
        <tissue evidence="5">Leaf</tissue>
    </source>
</reference>
<dbReference type="GO" id="GO:0005829">
    <property type="term" value="C:cytosol"/>
    <property type="evidence" value="ECO:0007669"/>
    <property type="project" value="UniProtKB-SubCell"/>
</dbReference>
<dbReference type="PANTHER" id="PTHR11260:SF615">
    <property type="entry name" value="GLUTATHIONE S-TRANSFERASE U17"/>
    <property type="match status" value="1"/>
</dbReference>
<evidence type="ECO:0000256" key="3">
    <source>
        <dbReference type="RuleBase" id="RU369102"/>
    </source>
</evidence>
<keyword evidence="3" id="KW-0963">Cytoplasm</keyword>
<dbReference type="EMBL" id="JBBNAG010000007">
    <property type="protein sequence ID" value="KAK9119497.1"/>
    <property type="molecule type" value="Genomic_DNA"/>
</dbReference>
<keyword evidence="6" id="KW-1185">Reference proteome</keyword>
<comment type="caution">
    <text evidence="5">The sequence shown here is derived from an EMBL/GenBank/DDBJ whole genome shotgun (WGS) entry which is preliminary data.</text>
</comment>